<dbReference type="Proteomes" id="UP000036681">
    <property type="component" value="Unplaced"/>
</dbReference>
<sequence>MPFHHPLYTFAFVHMFRYHTLLSIHSTETIDPNMGRLNLDKNDIPYQHRYKMLLVEDIYVSWNSHFLCPYFGIMFAGNISE</sequence>
<dbReference type="WBParaSite" id="ALUE_0000139501-mRNA-1">
    <property type="protein sequence ID" value="ALUE_0000139501-mRNA-1"/>
    <property type="gene ID" value="ALUE_0000139501"/>
</dbReference>
<evidence type="ECO:0000313" key="1">
    <source>
        <dbReference type="Proteomes" id="UP000036681"/>
    </source>
</evidence>
<proteinExistence type="predicted"/>
<reference evidence="2" key="1">
    <citation type="submission" date="2017-02" db="UniProtKB">
        <authorList>
            <consortium name="WormBaseParasite"/>
        </authorList>
    </citation>
    <scope>IDENTIFICATION</scope>
</reference>
<organism evidence="1 2">
    <name type="scientific">Ascaris lumbricoides</name>
    <name type="common">Giant roundworm</name>
    <dbReference type="NCBI Taxonomy" id="6252"/>
    <lineage>
        <taxon>Eukaryota</taxon>
        <taxon>Metazoa</taxon>
        <taxon>Ecdysozoa</taxon>
        <taxon>Nematoda</taxon>
        <taxon>Chromadorea</taxon>
        <taxon>Rhabditida</taxon>
        <taxon>Spirurina</taxon>
        <taxon>Ascaridomorpha</taxon>
        <taxon>Ascaridoidea</taxon>
        <taxon>Ascarididae</taxon>
        <taxon>Ascaris</taxon>
    </lineage>
</organism>
<evidence type="ECO:0000313" key="2">
    <source>
        <dbReference type="WBParaSite" id="ALUE_0000139501-mRNA-1"/>
    </source>
</evidence>
<protein>
    <submittedName>
        <fullName evidence="2">Uncharacterized protein</fullName>
    </submittedName>
</protein>
<accession>A0A0M3HIQ0</accession>
<keyword evidence="1" id="KW-1185">Reference proteome</keyword>
<dbReference type="AlphaFoldDB" id="A0A0M3HIQ0"/>
<name>A0A0M3HIQ0_ASCLU</name>